<dbReference type="PROSITE" id="PS51827">
    <property type="entry name" value="XTBD"/>
    <property type="match status" value="1"/>
</dbReference>
<evidence type="ECO:0000259" key="2">
    <source>
        <dbReference type="PROSITE" id="PS51827"/>
    </source>
</evidence>
<feature type="compositionally biased region" description="Basic and acidic residues" evidence="1">
    <location>
        <begin position="741"/>
        <end position="750"/>
    </location>
</feature>
<accession>A0A1B6LCB6</accession>
<dbReference type="Pfam" id="PF11952">
    <property type="entry name" value="XTBD"/>
    <property type="match status" value="1"/>
</dbReference>
<feature type="compositionally biased region" description="Basic and acidic residues" evidence="1">
    <location>
        <begin position="157"/>
        <end position="202"/>
    </location>
</feature>
<reference evidence="3" key="1">
    <citation type="submission" date="2015-11" db="EMBL/GenBank/DDBJ databases">
        <title>De novo transcriptome assembly of four potential Pierce s Disease insect vectors from Arizona vineyards.</title>
        <authorList>
            <person name="Tassone E.E."/>
        </authorList>
    </citation>
    <scope>NUCLEOTIDE SEQUENCE</scope>
</reference>
<evidence type="ECO:0000256" key="1">
    <source>
        <dbReference type="SAM" id="MobiDB-lite"/>
    </source>
</evidence>
<protein>
    <recommendedName>
        <fullName evidence="2">XRN2-binding (XTBD) domain-containing protein</fullName>
    </recommendedName>
</protein>
<name>A0A1B6LCB6_9HEMI</name>
<sequence length="1582" mass="180474">MMTNKLDFLSKADWDVNRYKTQFNPQYWSLVRRFMLAHKSKYPERRVSELAQVFYQIGMKGKRYDAKTTRMVSALAAELEDNDQINDESSNDALYARDDPYTKRKDFKKEEEEEYIKRRSESDDVSSVEGDSWINKEKYTWKVGDSYGKNKNTLESGEFRRGNEISRQTKEELNHSRKKSSERTKYELMKDNHSRKNEHNVRLENSSETNPQQESLLSDGPLYNNIDVAVLKLEMLRDLLEGFVIFRGVNELSKLNNSLETLEESFRCSDLAPCDWYSTKLDQDCGLILVALRWKNTVLAEAVGTVREVLRSRIAKVVLSKIAQFAFVVEAKHSYYTSHGVWMESKMKNMNNIVVTKFNVTRNEMDSFASVKPMFQLRELVLYGQPVDEKNGLIEYVTSKWSHKLRYRKVLQNNGNFVVCFYHTHRGEFLKQKFLEPATNADVSNKYILHYPGKHEIISASNEHVKEKTELYSGSTEPLLRSECTENEVIDDIELVKLLPGFIMFYDANQNSQIEENSFSALVESFKKSDFGSLEIVNDDCGHWSRRCFLKCKGRILAEGEDIVDAQAQANATLNLLTRLKTFSFTIQANQDYFCNGKVPYFMENTKTSQTNEYRIVKFEDASIVFEIIKEFCQKPTFGELIFGDDFPWEVKTKILRYISDLGLNYRYFTSDNSGNPTHMAVYQPVNLPRLKSFLMHNQGQINKYKLIHPVNLSSLQPVQGTPADTETLSAEIATTSGENADNKRKREGYSEEPNFSKKLKGPPPDYICDQTFPDLVLFIGVKHNSKIQTNVMQILNESFLNSRNDQLFVNYCEEDVDGNSWTKCVMKVENEVLVEVVREDKVRARAQAAELLFNYLRRCCYTVQAKESYYMEGEGLPTKCKTQQYLFVKEKKTLDHIVTTLFHSKLVITGIELVFGKEYSNRERKKIMLECERMNMVHRGTRHNNTTKLVVTRPTALPMLKKVLLKTGGENDRYRLIKPGGEIRFPGNEVLPACKPISHPESSNTESKLNENAGISKEENIQITKDPTMFSNPLSVNPTTKEVRIQGIDPPSANNDFFWGPEHLLPKMAKSMFMCRFVRRDSTAETDPCVLLDSTASLIYNVVFKYITSFTGSNQYQAIVGLMLESRNSHPLRLGTGVADSVQGARQAAAQKTVDLLQQYCKVILPNPNYFADGRVPPFILNRTIYTRKTSSYEIAEKSTSQLTVSSIIQKFLISEQQDLFFLSSDFSNQERNEVIKVVSTNTLDWRLFGPLGPSFGQDDLVTTQHVCVYKEKTVLTLVKELIVKGGVTEKYYIKKPEENSTGTRRLVKPEEVLQRSLCFLDDCPDYYNSSCAKNQLCELRHEPKAKVSTTVCALWESSKCFDLHCENRHMKLKDLSTGSGFTAVQNRLTNVDFSVPPPNLTGQNPLSYPMFQTSNLPLALQNPGMQPYTGQSSMPQPNLRVRPPPVLQPLIAPPTLSLPTGISTFIPRPITSLPPPNLFIPPLRGPVNIPNMFTQMNLPRQPNLFQQNFSNVSNVQSSFPIPVQNLSNSDLSMKSHTPQSTAAKITSCVLENQPGGCVQGCGLSHSNILDVIVNKYLESH</sequence>
<dbReference type="InterPro" id="IPR021859">
    <property type="entry name" value="XTBD"/>
</dbReference>
<feature type="region of interest" description="Disordered" evidence="1">
    <location>
        <begin position="106"/>
        <end position="129"/>
    </location>
</feature>
<feature type="region of interest" description="Disordered" evidence="1">
    <location>
        <begin position="152"/>
        <end position="217"/>
    </location>
</feature>
<evidence type="ECO:0000313" key="3">
    <source>
        <dbReference type="EMBL" id="JAT21336.1"/>
    </source>
</evidence>
<organism evidence="3">
    <name type="scientific">Graphocephala atropunctata</name>
    <dbReference type="NCBI Taxonomy" id="36148"/>
    <lineage>
        <taxon>Eukaryota</taxon>
        <taxon>Metazoa</taxon>
        <taxon>Ecdysozoa</taxon>
        <taxon>Arthropoda</taxon>
        <taxon>Hexapoda</taxon>
        <taxon>Insecta</taxon>
        <taxon>Pterygota</taxon>
        <taxon>Neoptera</taxon>
        <taxon>Paraneoptera</taxon>
        <taxon>Hemiptera</taxon>
        <taxon>Auchenorrhyncha</taxon>
        <taxon>Membracoidea</taxon>
        <taxon>Cicadellidae</taxon>
        <taxon>Cicadellinae</taxon>
        <taxon>Cicadellini</taxon>
        <taxon>Graphocephala</taxon>
    </lineage>
</organism>
<dbReference type="InterPro" id="IPR041686">
    <property type="entry name" value="Znf-CCCH_3"/>
</dbReference>
<feature type="compositionally biased region" description="Basic and acidic residues" evidence="1">
    <location>
        <begin position="106"/>
        <end position="122"/>
    </location>
</feature>
<gene>
    <name evidence="3" type="ORF">g.24226</name>
</gene>
<feature type="domain" description="XRN2-binding (XTBD)" evidence="2">
    <location>
        <begin position="15"/>
        <end position="104"/>
    </location>
</feature>
<proteinExistence type="predicted"/>
<dbReference type="Pfam" id="PF15663">
    <property type="entry name" value="zf-CCCH_3"/>
    <property type="match status" value="1"/>
</dbReference>
<dbReference type="EMBL" id="GEBQ01018641">
    <property type="protein sequence ID" value="JAT21336.1"/>
    <property type="molecule type" value="Transcribed_RNA"/>
</dbReference>
<feature type="compositionally biased region" description="Polar residues" evidence="1">
    <location>
        <begin position="203"/>
        <end position="216"/>
    </location>
</feature>
<feature type="region of interest" description="Disordered" evidence="1">
    <location>
        <begin position="737"/>
        <end position="757"/>
    </location>
</feature>